<feature type="region of interest" description="Disordered" evidence="1">
    <location>
        <begin position="1"/>
        <end position="30"/>
    </location>
</feature>
<dbReference type="Proteomes" id="UP000009173">
    <property type="component" value="Chromosome"/>
</dbReference>
<dbReference type="KEGG" id="dvl:Dvul_0484"/>
<evidence type="ECO:0000256" key="1">
    <source>
        <dbReference type="SAM" id="MobiDB-lite"/>
    </source>
</evidence>
<gene>
    <name evidence="2" type="ordered locus">Dvul_0484</name>
</gene>
<protein>
    <submittedName>
        <fullName evidence="2">Uncharacterized protein</fullName>
    </submittedName>
</protein>
<reference evidence="3" key="1">
    <citation type="journal article" date="2009" name="Environ. Microbiol.">
        <title>Contribution of mobile genetic elements to Desulfovibrio vulgaris genome plasticity.</title>
        <authorList>
            <person name="Walker C.B."/>
            <person name="Stolyar S."/>
            <person name="Chivian D."/>
            <person name="Pinel N."/>
            <person name="Gabster J.A."/>
            <person name="Dehal P.S."/>
            <person name="He Z."/>
            <person name="Yang Z.K."/>
            <person name="Yen H.C."/>
            <person name="Zhou J."/>
            <person name="Wall J.D."/>
            <person name="Hazen T.C."/>
            <person name="Arkin A.P."/>
            <person name="Stahl D.A."/>
        </authorList>
    </citation>
    <scope>NUCLEOTIDE SEQUENCE [LARGE SCALE GENOMIC DNA]</scope>
    <source>
        <strain evidence="3">DP4</strain>
    </source>
</reference>
<dbReference type="AlphaFoldDB" id="A0A0H3A4U1"/>
<sequence>MRNSFLNLRDSFSQLERHPTPGKPSTQRFLKGAATRTRTRELHTDVALLYPYAHVENAMYATCVTPHTRHPQRHSPTPKSQNPPRTDT</sequence>
<evidence type="ECO:0000313" key="3">
    <source>
        <dbReference type="Proteomes" id="UP000009173"/>
    </source>
</evidence>
<dbReference type="HOGENOM" id="CLU_2464108_0_0_7"/>
<feature type="region of interest" description="Disordered" evidence="1">
    <location>
        <begin position="64"/>
        <end position="88"/>
    </location>
</feature>
<feature type="compositionally biased region" description="Polar residues" evidence="1">
    <location>
        <begin position="1"/>
        <end position="14"/>
    </location>
</feature>
<accession>A0A0H3A4U1</accession>
<name>A0A0H3A4U1_NITV4</name>
<organism evidence="2 3">
    <name type="scientific">Nitratidesulfovibrio vulgaris (strain DP4)</name>
    <name type="common">Desulfovibrio vulgaris</name>
    <dbReference type="NCBI Taxonomy" id="391774"/>
    <lineage>
        <taxon>Bacteria</taxon>
        <taxon>Pseudomonadati</taxon>
        <taxon>Thermodesulfobacteriota</taxon>
        <taxon>Desulfovibrionia</taxon>
        <taxon>Desulfovibrionales</taxon>
        <taxon>Desulfovibrionaceae</taxon>
        <taxon>Nitratidesulfovibrio</taxon>
    </lineage>
</organism>
<evidence type="ECO:0000313" key="2">
    <source>
        <dbReference type="EMBL" id="ABM27507.1"/>
    </source>
</evidence>
<proteinExistence type="predicted"/>
<feature type="compositionally biased region" description="Polar residues" evidence="1">
    <location>
        <begin position="74"/>
        <end position="88"/>
    </location>
</feature>
<dbReference type="EMBL" id="CP000527">
    <property type="protein sequence ID" value="ABM27507.1"/>
    <property type="molecule type" value="Genomic_DNA"/>
</dbReference>